<comment type="caution">
    <text evidence="1">The sequence shown here is derived from an EMBL/GenBank/DDBJ whole genome shotgun (WGS) entry which is preliminary data.</text>
</comment>
<accession>A0A9D3P5W7</accession>
<keyword evidence="2" id="KW-1185">Reference proteome</keyword>
<organism evidence="1 2">
    <name type="scientific">Hemibagrus wyckioides</name>
    <dbReference type="NCBI Taxonomy" id="337641"/>
    <lineage>
        <taxon>Eukaryota</taxon>
        <taxon>Metazoa</taxon>
        <taxon>Chordata</taxon>
        <taxon>Craniata</taxon>
        <taxon>Vertebrata</taxon>
        <taxon>Euteleostomi</taxon>
        <taxon>Actinopterygii</taxon>
        <taxon>Neopterygii</taxon>
        <taxon>Teleostei</taxon>
        <taxon>Ostariophysi</taxon>
        <taxon>Siluriformes</taxon>
        <taxon>Bagridae</taxon>
        <taxon>Hemibagrus</taxon>
    </lineage>
</organism>
<proteinExistence type="predicted"/>
<name>A0A9D3P5W7_9TELE</name>
<dbReference type="Proteomes" id="UP000824219">
    <property type="component" value="Linkage Group LG04"/>
</dbReference>
<evidence type="ECO:0000313" key="1">
    <source>
        <dbReference type="EMBL" id="KAG7333448.1"/>
    </source>
</evidence>
<sequence>MKTGFMVAPEFSNEMLCYLETSLKIADVPACSIRYLQPNLRACQRDDLAWLRCVQLPLETAGFVENRQGFRRRWHIRLPTCFPVSLSEKGED</sequence>
<protein>
    <submittedName>
        <fullName evidence="1">Uncharacterized protein</fullName>
    </submittedName>
</protein>
<reference evidence="1 2" key="1">
    <citation type="submission" date="2021-06" db="EMBL/GenBank/DDBJ databases">
        <title>Chromosome-level genome assembly of the red-tail catfish (Hemibagrus wyckioides).</title>
        <authorList>
            <person name="Shao F."/>
        </authorList>
    </citation>
    <scope>NUCLEOTIDE SEQUENCE [LARGE SCALE GENOMIC DNA]</scope>
    <source>
        <strain evidence="1">EC202008001</strain>
        <tissue evidence="1">Blood</tissue>
    </source>
</reference>
<dbReference type="EMBL" id="JAHKSW010000004">
    <property type="protein sequence ID" value="KAG7333448.1"/>
    <property type="molecule type" value="Genomic_DNA"/>
</dbReference>
<gene>
    <name evidence="1" type="ORF">KOW79_003583</name>
</gene>
<evidence type="ECO:0000313" key="2">
    <source>
        <dbReference type="Proteomes" id="UP000824219"/>
    </source>
</evidence>
<dbReference type="AlphaFoldDB" id="A0A9D3P5W7"/>